<keyword evidence="1" id="KW-0472">Membrane</keyword>
<dbReference type="Proteomes" id="UP000813068">
    <property type="component" value="Unassembled WGS sequence"/>
</dbReference>
<protein>
    <submittedName>
        <fullName evidence="2">Uncharacterized protein</fullName>
    </submittedName>
</protein>
<sequence>MTAHWLADTLVQLVLGIMGLGMLAGMLDCLHHARRYKRSPDRVRAAPTRRGE</sequence>
<comment type="caution">
    <text evidence="2">The sequence shown here is derived from an EMBL/GenBank/DDBJ whole genome shotgun (WGS) entry which is preliminary data.</text>
</comment>
<organism evidence="2 3">
    <name type="scientific">Geopseudomonas aromaticivorans</name>
    <dbReference type="NCBI Taxonomy" id="2849492"/>
    <lineage>
        <taxon>Bacteria</taxon>
        <taxon>Pseudomonadati</taxon>
        <taxon>Pseudomonadota</taxon>
        <taxon>Gammaproteobacteria</taxon>
        <taxon>Pseudomonadales</taxon>
        <taxon>Pseudomonadaceae</taxon>
        <taxon>Geopseudomonas</taxon>
    </lineage>
</organism>
<feature type="transmembrane region" description="Helical" evidence="1">
    <location>
        <begin position="12"/>
        <end position="30"/>
    </location>
</feature>
<keyword evidence="1" id="KW-1133">Transmembrane helix</keyword>
<proteinExistence type="predicted"/>
<keyword evidence="1" id="KW-0812">Transmembrane</keyword>
<keyword evidence="3" id="KW-1185">Reference proteome</keyword>
<evidence type="ECO:0000313" key="2">
    <source>
        <dbReference type="EMBL" id="MBV2134995.1"/>
    </source>
</evidence>
<dbReference type="EMBL" id="JAHRGL010000080">
    <property type="protein sequence ID" value="MBV2134995.1"/>
    <property type="molecule type" value="Genomic_DNA"/>
</dbReference>
<evidence type="ECO:0000313" key="3">
    <source>
        <dbReference type="Proteomes" id="UP000813068"/>
    </source>
</evidence>
<dbReference type="RefSeq" id="WP_217683427.1">
    <property type="nucleotide sequence ID" value="NZ_JAHRGL010000080.1"/>
</dbReference>
<name>A0ABS6N1R9_9GAMM</name>
<reference evidence="2 3" key="1">
    <citation type="submission" date="2021-06" db="EMBL/GenBank/DDBJ databases">
        <title>Differences between aerobic and microaerobic xylene degrading microbial communities.</title>
        <authorList>
            <person name="Banerjee S."/>
            <person name="Tancsics A."/>
        </authorList>
    </citation>
    <scope>NUCLEOTIDE SEQUENCE [LARGE SCALE GENOMIC DNA]</scope>
    <source>
        <strain evidence="2 3">MAP12</strain>
    </source>
</reference>
<accession>A0ABS6N1R9</accession>
<evidence type="ECO:0000256" key="1">
    <source>
        <dbReference type="SAM" id="Phobius"/>
    </source>
</evidence>
<gene>
    <name evidence="2" type="ORF">KRX52_19675</name>
</gene>